<reference evidence="2" key="1">
    <citation type="submission" date="2016-10" db="EMBL/GenBank/DDBJ databases">
        <authorList>
            <person name="Varghese N."/>
            <person name="Submissions S."/>
        </authorList>
    </citation>
    <scope>NUCLEOTIDE SEQUENCE [LARGE SCALE GENOMIC DNA]</scope>
    <source>
        <strain evidence="2">DSM 25329</strain>
    </source>
</reference>
<name>A0A1G7TAM2_9BACT</name>
<dbReference type="AlphaFoldDB" id="A0A1G7TAM2"/>
<dbReference type="Proteomes" id="UP000198748">
    <property type="component" value="Unassembled WGS sequence"/>
</dbReference>
<protein>
    <submittedName>
        <fullName evidence="1">Uncharacterized protein</fullName>
    </submittedName>
</protein>
<gene>
    <name evidence="1" type="ORF">SAMN04487996_117152</name>
</gene>
<evidence type="ECO:0000313" key="1">
    <source>
        <dbReference type="EMBL" id="SDG32346.1"/>
    </source>
</evidence>
<keyword evidence="2" id="KW-1185">Reference proteome</keyword>
<dbReference type="EMBL" id="FNAN01000017">
    <property type="protein sequence ID" value="SDG32346.1"/>
    <property type="molecule type" value="Genomic_DNA"/>
</dbReference>
<accession>A0A1G7TAM2</accession>
<evidence type="ECO:0000313" key="2">
    <source>
        <dbReference type="Proteomes" id="UP000198748"/>
    </source>
</evidence>
<dbReference type="OrthoDB" id="6691177at2"/>
<dbReference type="RefSeq" id="WP_090155958.1">
    <property type="nucleotide sequence ID" value="NZ_FNAN01000017.1"/>
</dbReference>
<proteinExistence type="predicted"/>
<dbReference type="STRING" id="659014.SAMN04487996_117152"/>
<sequence>MLRKLSTLLKVDGKEFQKKGIFDSFIDIDSRLHIDPGLLSKSTIPEFKDSHAIFQEYFRNVGILISNSKQRGDTFWREAHRKLQFRERANTALGYSKGGTFGNAIGPILATKMLDTVTQIFEAGINDPIIFELVGMIEDGIGADRISDMTISILLENFAKYTQRLCSELSIKTRSVKIKGEVYLVPYDYQNKRALLFVPRSLLNNLPIAIDWDDIDRVGRYNEELRQRVNKLIGVSWKAASKMSKKQLKQILLKNPELLIDLIDQYKRKIRTSYDFENDPVGEVIWAELSESAIDSHPLDLSPFNPITADNIIEVVKRICEQYASLIENNGWFEYLYDDNGKLKVERSAQLLFYGIAEVYCIANDLDLNREINGGVGSLDFKISRGFKSKVNVELKYSTNSSLIKGFEIQLPTYNKAEKTDTSIFLIIQTKENRKNIDKVLALAESMRNQGQRSPEVIIIDGRKQISASKRR</sequence>
<organism evidence="1 2">
    <name type="scientific">Dyadobacter soli</name>
    <dbReference type="NCBI Taxonomy" id="659014"/>
    <lineage>
        <taxon>Bacteria</taxon>
        <taxon>Pseudomonadati</taxon>
        <taxon>Bacteroidota</taxon>
        <taxon>Cytophagia</taxon>
        <taxon>Cytophagales</taxon>
        <taxon>Spirosomataceae</taxon>
        <taxon>Dyadobacter</taxon>
    </lineage>
</organism>